<sequence>MVFVLMQTDGFKCIAKEADLTLELLRHGACPSEDYLIDQGINIRLCALSYMDYTLSNSVAASAAMLGMSKEAEMMCKWMDDNHMLLDIDDDTIPEALLDSHKVRYRTLEIMFKMLEESADGGGHKIDEAATTTGYGCSIHFSSFLMQLYMV</sequence>
<gene>
    <name evidence="1" type="ORF">HU200_035768</name>
</gene>
<comment type="caution">
    <text evidence="1">The sequence shown here is derived from an EMBL/GenBank/DDBJ whole genome shotgun (WGS) entry which is preliminary data.</text>
</comment>
<dbReference type="EMBL" id="JACEFO010001869">
    <property type="protein sequence ID" value="KAF8697582.1"/>
    <property type="molecule type" value="Genomic_DNA"/>
</dbReference>
<reference evidence="1" key="1">
    <citation type="submission" date="2020-07" db="EMBL/GenBank/DDBJ databases">
        <title>Genome sequence and genetic diversity analysis of an under-domesticated orphan crop, white fonio (Digitaria exilis).</title>
        <authorList>
            <person name="Bennetzen J.L."/>
            <person name="Chen S."/>
            <person name="Ma X."/>
            <person name="Wang X."/>
            <person name="Yssel A.E.J."/>
            <person name="Chaluvadi S.R."/>
            <person name="Johnson M."/>
            <person name="Gangashetty P."/>
            <person name="Hamidou F."/>
            <person name="Sanogo M.D."/>
            <person name="Zwaenepoel A."/>
            <person name="Wallace J."/>
            <person name="Van De Peer Y."/>
            <person name="Van Deynze A."/>
        </authorList>
    </citation>
    <scope>NUCLEOTIDE SEQUENCE</scope>
    <source>
        <tissue evidence="1">Leaves</tissue>
    </source>
</reference>
<name>A0A835EKT1_9POAL</name>
<evidence type="ECO:0000313" key="2">
    <source>
        <dbReference type="Proteomes" id="UP000636709"/>
    </source>
</evidence>
<protein>
    <submittedName>
        <fullName evidence="1">Uncharacterized protein</fullName>
    </submittedName>
</protein>
<dbReference type="Proteomes" id="UP000636709">
    <property type="component" value="Unassembled WGS sequence"/>
</dbReference>
<accession>A0A835EKT1</accession>
<evidence type="ECO:0000313" key="1">
    <source>
        <dbReference type="EMBL" id="KAF8697582.1"/>
    </source>
</evidence>
<dbReference type="OrthoDB" id="693634at2759"/>
<dbReference type="AlphaFoldDB" id="A0A835EKT1"/>
<proteinExistence type="predicted"/>
<organism evidence="1 2">
    <name type="scientific">Digitaria exilis</name>
    <dbReference type="NCBI Taxonomy" id="1010633"/>
    <lineage>
        <taxon>Eukaryota</taxon>
        <taxon>Viridiplantae</taxon>
        <taxon>Streptophyta</taxon>
        <taxon>Embryophyta</taxon>
        <taxon>Tracheophyta</taxon>
        <taxon>Spermatophyta</taxon>
        <taxon>Magnoliopsida</taxon>
        <taxon>Liliopsida</taxon>
        <taxon>Poales</taxon>
        <taxon>Poaceae</taxon>
        <taxon>PACMAD clade</taxon>
        <taxon>Panicoideae</taxon>
        <taxon>Panicodae</taxon>
        <taxon>Paniceae</taxon>
        <taxon>Anthephorinae</taxon>
        <taxon>Digitaria</taxon>
    </lineage>
</organism>
<keyword evidence="2" id="KW-1185">Reference proteome</keyword>